<feature type="transmembrane region" description="Helical" evidence="1">
    <location>
        <begin position="12"/>
        <end position="30"/>
    </location>
</feature>
<keyword evidence="1" id="KW-1133">Transmembrane helix</keyword>
<evidence type="ECO:0000256" key="1">
    <source>
        <dbReference type="SAM" id="Phobius"/>
    </source>
</evidence>
<protein>
    <recommendedName>
        <fullName evidence="4">Cupin domain-containing protein</fullName>
    </recommendedName>
</protein>
<proteinExistence type="predicted"/>
<dbReference type="SUPFAM" id="SSF51182">
    <property type="entry name" value="RmlC-like cupins"/>
    <property type="match status" value="1"/>
</dbReference>
<dbReference type="InterPro" id="IPR011051">
    <property type="entry name" value="RmlC_Cupin_sf"/>
</dbReference>
<organism evidence="2 3">
    <name type="scientific">Lacibacter cauensis</name>
    <dbReference type="NCBI Taxonomy" id="510947"/>
    <lineage>
        <taxon>Bacteria</taxon>
        <taxon>Pseudomonadati</taxon>
        <taxon>Bacteroidota</taxon>
        <taxon>Chitinophagia</taxon>
        <taxon>Chitinophagales</taxon>
        <taxon>Chitinophagaceae</taxon>
        <taxon>Lacibacter</taxon>
    </lineage>
</organism>
<dbReference type="AlphaFoldDB" id="A0A562SWY8"/>
<keyword evidence="1" id="KW-0472">Membrane</keyword>
<keyword evidence="1" id="KW-0812">Transmembrane</keyword>
<gene>
    <name evidence="2" type="ORF">IQ13_0976</name>
</gene>
<evidence type="ECO:0000313" key="3">
    <source>
        <dbReference type="Proteomes" id="UP000316167"/>
    </source>
</evidence>
<dbReference type="Proteomes" id="UP000316167">
    <property type="component" value="Unassembled WGS sequence"/>
</dbReference>
<feature type="transmembrane region" description="Helical" evidence="1">
    <location>
        <begin position="42"/>
        <end position="61"/>
    </location>
</feature>
<reference evidence="2 3" key="1">
    <citation type="journal article" date="2015" name="Stand. Genomic Sci.">
        <title>Genomic Encyclopedia of Bacterial and Archaeal Type Strains, Phase III: the genomes of soil and plant-associated and newly described type strains.</title>
        <authorList>
            <person name="Whitman W.B."/>
            <person name="Woyke T."/>
            <person name="Klenk H.P."/>
            <person name="Zhou Y."/>
            <person name="Lilburn T.G."/>
            <person name="Beck B.J."/>
            <person name="De Vos P."/>
            <person name="Vandamme P."/>
            <person name="Eisen J.A."/>
            <person name="Garrity G."/>
            <person name="Hugenholtz P."/>
            <person name="Kyrpides N.C."/>
        </authorList>
    </citation>
    <scope>NUCLEOTIDE SEQUENCE [LARGE SCALE GENOMIC DNA]</scope>
    <source>
        <strain evidence="2 3">CGMCC 1.7271</strain>
    </source>
</reference>
<dbReference type="CDD" id="cd06989">
    <property type="entry name" value="cupin_DRT102"/>
    <property type="match status" value="1"/>
</dbReference>
<accession>A0A562SWY8</accession>
<evidence type="ECO:0000313" key="2">
    <source>
        <dbReference type="EMBL" id="TWI85807.1"/>
    </source>
</evidence>
<dbReference type="InterPro" id="IPR014710">
    <property type="entry name" value="RmlC-like_jellyroll"/>
</dbReference>
<dbReference type="EMBL" id="VLLE01000002">
    <property type="protein sequence ID" value="TWI85807.1"/>
    <property type="molecule type" value="Genomic_DNA"/>
</dbReference>
<evidence type="ECO:0008006" key="4">
    <source>
        <dbReference type="Google" id="ProtNLM"/>
    </source>
</evidence>
<name>A0A562SWY8_9BACT</name>
<sequence>MWVWVRGKYETRLAIAAGFSFFYAVVRPSVVNPSTGRMKKAVEVQVFTWKWLLILFFVVVINEDSHGQQLSINKLGIVWQDSLQWNSFAAFPAKVKLAILVGDPRKPAPYLVRVKVPLNEKIMPHKHPEDRVYTVISGVFYIGIGEVFNESSLQAYPPGAVIVLPGNTPHFHWARSGEYITQVYAIGPLGLEYIDSKYDPRVTSTEKHDE</sequence>
<comment type="caution">
    <text evidence="2">The sequence shown here is derived from an EMBL/GenBank/DDBJ whole genome shotgun (WGS) entry which is preliminary data.</text>
</comment>
<dbReference type="Gene3D" id="2.60.120.10">
    <property type="entry name" value="Jelly Rolls"/>
    <property type="match status" value="1"/>
</dbReference>
<dbReference type="RefSeq" id="WP_199758169.1">
    <property type="nucleotide sequence ID" value="NZ_VLLE01000002.1"/>
</dbReference>
<keyword evidence="3" id="KW-1185">Reference proteome</keyword>